<dbReference type="SUPFAM" id="SSF55315">
    <property type="entry name" value="L30e-like"/>
    <property type="match status" value="1"/>
</dbReference>
<dbReference type="WBParaSite" id="maker-E.canG7_contigs_1140-snap-gene-0.20-mRNA-1">
    <property type="protein sequence ID" value="maker-E.canG7_contigs_1140-snap-gene-0.20-mRNA-1"/>
    <property type="gene ID" value="EcG7_03919"/>
</dbReference>
<dbReference type="PANTHER" id="PTHR46103">
    <property type="entry name" value="RRNA METHYLTRANSFERASE 1, MITOCHONDRIAL"/>
    <property type="match status" value="1"/>
</dbReference>
<feature type="domain" description="tRNA/rRNA methyltransferase SpoU type" evidence="5">
    <location>
        <begin position="155"/>
        <end position="298"/>
    </location>
</feature>
<evidence type="ECO:0000259" key="5">
    <source>
        <dbReference type="Pfam" id="PF00588"/>
    </source>
</evidence>
<evidence type="ECO:0000256" key="4">
    <source>
        <dbReference type="SAM" id="Phobius"/>
    </source>
</evidence>
<dbReference type="GO" id="GO:0016435">
    <property type="term" value="F:rRNA (guanine) methyltransferase activity"/>
    <property type="evidence" value="ECO:0007669"/>
    <property type="project" value="TreeGrafter"/>
</dbReference>
<dbReference type="Proteomes" id="UP000887562">
    <property type="component" value="Unplaced"/>
</dbReference>
<proteinExistence type="predicted"/>
<evidence type="ECO:0000313" key="6">
    <source>
        <dbReference type="Proteomes" id="UP000887562"/>
    </source>
</evidence>
<sequence length="766" mass="84769">MSLLSLQRRHLRHLVSETSNKSPVETGTYCKSTQGQSEIVYGIQPTLAALSAKQRVVSCVFVRDDLLQLSSEVLCSKNPWLSAAVQLASEIEIKPVSREFLTDLTNGRSNQGIAIKCTPMPMPSLHGISASSILHFNHCAYNRRKSGSCCGSSSIVLFLYQIQDVMNMGSILRSAVFFGIPTVLISAFFSATPSPLISKLSAGAMEFLRFFRVTNPASTLKQLSDAGFVTVGTAGMQPDSMENLNHCPPLELSLVKPDMIGASKEGAAKPLVLVLGSEARGLPDNVLSTCNLIVRIPGLIDWKVEHLGASSIASPLPTSLNVAAATAILLTLGITLRHASPRTVPYQELSGSNSTLKAPQETILLPSSADPLPTSNLKTTLSNERKPEYTQLSSLPYETTKPIYSNGFGDPPPFSEQVCRFLPAGSESDLNHFSNSNTKNCPHLERCLILEKELTKAKWKLTEATMINASSVVPELLKEEHRRARLLRGSGPMTSFLRRSISTCNRLLRAWRHQVMRLLIERASQEEICTKAKKATQDQLSSQKEQLKSLHAQNQALNRKLVAKAAALKANFKKTEDYSQEIQHLNRCLQLSNNSNTCLTECTKSALTRLHADLITMNEQWNRVFTDDGDTDSSPLMRRLRRLERRIQCVSGRLPMVRVLLSRKRTPEKRVEQVSCGVQVYGTLRLPPINTALPSGVEDLKEMVLAAQNELAVALADRDLISKRLITDAQDHDERMNDLKRTHAHDMALLRRRLEEIEKSLGEKVL</sequence>
<dbReference type="InterPro" id="IPR029026">
    <property type="entry name" value="tRNA_m1G_MTases_N"/>
</dbReference>
<evidence type="ECO:0000256" key="1">
    <source>
        <dbReference type="ARBA" id="ARBA00022603"/>
    </source>
</evidence>
<dbReference type="PANTHER" id="PTHR46103:SF1">
    <property type="entry name" value="RRNA METHYLTRANSFERASE 1, MITOCHONDRIAL"/>
    <property type="match status" value="1"/>
</dbReference>
<keyword evidence="4" id="KW-0472">Membrane</keyword>
<dbReference type="Gene3D" id="3.40.1280.10">
    <property type="match status" value="1"/>
</dbReference>
<evidence type="ECO:0000313" key="7">
    <source>
        <dbReference type="WBParaSite" id="maker-E.canG7_contigs_1140-snap-gene-0.20-mRNA-1"/>
    </source>
</evidence>
<dbReference type="Pfam" id="PF00588">
    <property type="entry name" value="SpoU_methylase"/>
    <property type="match status" value="1"/>
</dbReference>
<keyword evidence="4" id="KW-1133">Transmembrane helix</keyword>
<dbReference type="Gene3D" id="3.30.1330.30">
    <property type="match status" value="1"/>
</dbReference>
<dbReference type="InterPro" id="IPR001537">
    <property type="entry name" value="SpoU_MeTrfase"/>
</dbReference>
<dbReference type="InterPro" id="IPR029064">
    <property type="entry name" value="Ribosomal_eL30-like_sf"/>
</dbReference>
<keyword evidence="3" id="KW-0175">Coiled coil</keyword>
<dbReference type="GO" id="GO:0003723">
    <property type="term" value="F:RNA binding"/>
    <property type="evidence" value="ECO:0007669"/>
    <property type="project" value="InterPro"/>
</dbReference>
<keyword evidence="2" id="KW-0808">Transferase</keyword>
<evidence type="ECO:0000256" key="2">
    <source>
        <dbReference type="ARBA" id="ARBA00022679"/>
    </source>
</evidence>
<evidence type="ECO:0000256" key="3">
    <source>
        <dbReference type="SAM" id="Coils"/>
    </source>
</evidence>
<name>A0A915EV14_9CEST</name>
<dbReference type="InterPro" id="IPR029028">
    <property type="entry name" value="Alpha/beta_knot_MTases"/>
</dbReference>
<keyword evidence="4" id="KW-0812">Transmembrane</keyword>
<feature type="coiled-coil region" evidence="3">
    <location>
        <begin position="533"/>
        <end position="560"/>
    </location>
</feature>
<keyword evidence="1" id="KW-0489">Methyltransferase</keyword>
<dbReference type="AlphaFoldDB" id="A0A915EV14"/>
<organism evidence="6 7">
    <name type="scientific">Echinococcus canadensis</name>
    <dbReference type="NCBI Taxonomy" id="519352"/>
    <lineage>
        <taxon>Eukaryota</taxon>
        <taxon>Metazoa</taxon>
        <taxon>Spiralia</taxon>
        <taxon>Lophotrochozoa</taxon>
        <taxon>Platyhelminthes</taxon>
        <taxon>Cestoda</taxon>
        <taxon>Eucestoda</taxon>
        <taxon>Cyclophyllidea</taxon>
        <taxon>Taeniidae</taxon>
        <taxon>Echinococcus</taxon>
        <taxon>Echinococcus canadensis group</taxon>
    </lineage>
</organism>
<dbReference type="SUPFAM" id="SSF75217">
    <property type="entry name" value="alpha/beta knot"/>
    <property type="match status" value="1"/>
</dbReference>
<keyword evidence="6" id="KW-1185">Reference proteome</keyword>
<dbReference type="InterPro" id="IPR047182">
    <property type="entry name" value="MRM1"/>
</dbReference>
<reference evidence="7" key="1">
    <citation type="submission" date="2022-11" db="UniProtKB">
        <authorList>
            <consortium name="WormBaseParasite"/>
        </authorList>
    </citation>
    <scope>IDENTIFICATION</scope>
</reference>
<protein>
    <submittedName>
        <fullName evidence="7">rRNA methyltransferase 1, mitochondrial</fullName>
    </submittedName>
</protein>
<feature type="transmembrane region" description="Helical" evidence="4">
    <location>
        <begin position="171"/>
        <end position="191"/>
    </location>
</feature>
<accession>A0A915EV14</accession>